<keyword evidence="5 16" id="KW-0479">Metal-binding</keyword>
<dbReference type="PANTHER" id="PTHR24305:SF29">
    <property type="entry name" value="BENZOATE-PARA-HYDROXYLASE"/>
    <property type="match status" value="1"/>
</dbReference>
<evidence type="ECO:0000256" key="13">
    <source>
        <dbReference type="ARBA" id="ARBA00072826"/>
    </source>
</evidence>
<dbReference type="OrthoDB" id="1470350at2759"/>
<dbReference type="STRING" id="177199.A0A420YJ99"/>
<dbReference type="SUPFAM" id="SSF48264">
    <property type="entry name" value="Cytochrome P450"/>
    <property type="match status" value="1"/>
</dbReference>
<keyword evidence="4 16" id="KW-0349">Heme</keyword>
<keyword evidence="10" id="KW-0325">Glycoprotein</keyword>
<evidence type="ECO:0000256" key="7">
    <source>
        <dbReference type="ARBA" id="ARBA00023004"/>
    </source>
</evidence>
<keyword evidence="7 16" id="KW-0408">Iron</keyword>
<sequence length="515" mass="57834">MAVLTILSSPWALVAAFAALVFFYLYPYFVTFGALRKIPAPFPAQFSDLWLLSVCRRGNRYSTVHELHKKLGPVVRIQPNHVSINDDEAINAIYGHGNGFLKSSFYDAFVSIKRGLFNTRDRAEHTRKRKIVSHTFSAKSISQFEPYIHHNLETFVSQWDKLISTASPSNPDKAAHIDCLQWFNYLAFDVIGDLAFGAPFGMLRSGADIAEVRSSPTAPPIYAPAIEILNRRGEVSATLGCLPALKPYAKYFPDPFFSKGLEAVQNLAGIAIACVKSRLENPPSEEREDLLARLMEGRDEKGQPLGREELTAEALTQLIAGSDTTSNSSCALLFHAVRTPGVIEKLQRELDAAIPAGVDVPTYEQVRDLPYLANVINETLRYHSTSGIGLPRQIPQDSEGIHLNGYYFPPGTVLSVPTYSIHHSKEIWGEDADEFRPERWETVTPRQKNAFIPFSYGPRACVGRNVAEMEMKLIVATWVRRYEVFLRQDYMETREGFLRKPLGLEIGLRRREVKA</sequence>
<feature type="binding site" description="axial binding residue" evidence="16">
    <location>
        <position position="461"/>
    </location>
    <ligand>
        <name>heme</name>
        <dbReference type="ChEBI" id="CHEBI:30413"/>
    </ligand>
    <ligandPart>
        <name>Fe</name>
        <dbReference type="ChEBI" id="CHEBI:18248"/>
    </ligandPart>
</feature>
<dbReference type="GO" id="GO:0018664">
    <property type="term" value="F:benzoate 4-monooxygenase activity"/>
    <property type="evidence" value="ECO:0007669"/>
    <property type="project" value="UniProtKB-EC"/>
</dbReference>
<evidence type="ECO:0000256" key="8">
    <source>
        <dbReference type="ARBA" id="ARBA00023033"/>
    </source>
</evidence>
<dbReference type="Pfam" id="PF00067">
    <property type="entry name" value="p450"/>
    <property type="match status" value="1"/>
</dbReference>
<evidence type="ECO:0000256" key="17">
    <source>
        <dbReference type="RuleBase" id="RU000461"/>
    </source>
</evidence>
<dbReference type="PANTHER" id="PTHR24305">
    <property type="entry name" value="CYTOCHROME P450"/>
    <property type="match status" value="1"/>
</dbReference>
<dbReference type="Gene3D" id="1.10.630.10">
    <property type="entry name" value="Cytochrome P450"/>
    <property type="match status" value="1"/>
</dbReference>
<evidence type="ECO:0000313" key="19">
    <source>
        <dbReference type="Proteomes" id="UP000275385"/>
    </source>
</evidence>
<proteinExistence type="inferred from homology"/>
<evidence type="ECO:0000256" key="3">
    <source>
        <dbReference type="ARBA" id="ARBA00010617"/>
    </source>
</evidence>
<dbReference type="GO" id="GO:0005506">
    <property type="term" value="F:iron ion binding"/>
    <property type="evidence" value="ECO:0007669"/>
    <property type="project" value="InterPro"/>
</dbReference>
<comment type="similarity">
    <text evidence="3 17">Belongs to the cytochrome P450 family.</text>
</comment>
<evidence type="ECO:0000256" key="16">
    <source>
        <dbReference type="PIRSR" id="PIRSR602401-1"/>
    </source>
</evidence>
<dbReference type="PRINTS" id="PR00385">
    <property type="entry name" value="P450"/>
</dbReference>
<dbReference type="InterPro" id="IPR002401">
    <property type="entry name" value="Cyt_P450_E_grp-I"/>
</dbReference>
<evidence type="ECO:0000256" key="10">
    <source>
        <dbReference type="ARBA" id="ARBA00023180"/>
    </source>
</evidence>
<evidence type="ECO:0000256" key="11">
    <source>
        <dbReference type="ARBA" id="ARBA00050706"/>
    </source>
</evidence>
<evidence type="ECO:0000256" key="12">
    <source>
        <dbReference type="ARBA" id="ARBA00066552"/>
    </source>
</evidence>
<dbReference type="InterPro" id="IPR001128">
    <property type="entry name" value="Cyt_P450"/>
</dbReference>
<dbReference type="InterPro" id="IPR050121">
    <property type="entry name" value="Cytochrome_P450_monoxygenase"/>
</dbReference>
<dbReference type="EMBL" id="QVQW01000007">
    <property type="protein sequence ID" value="RKU47931.1"/>
    <property type="molecule type" value="Genomic_DNA"/>
</dbReference>
<evidence type="ECO:0000256" key="15">
    <source>
        <dbReference type="ARBA" id="ARBA00082391"/>
    </source>
</evidence>
<dbReference type="PROSITE" id="PS00086">
    <property type="entry name" value="CYTOCHROME_P450"/>
    <property type="match status" value="1"/>
</dbReference>
<dbReference type="AlphaFoldDB" id="A0A420YJ99"/>
<dbReference type="GO" id="GO:0020037">
    <property type="term" value="F:heme binding"/>
    <property type="evidence" value="ECO:0007669"/>
    <property type="project" value="InterPro"/>
</dbReference>
<keyword evidence="8 17" id="KW-0503">Monooxygenase</keyword>
<keyword evidence="9" id="KW-0472">Membrane</keyword>
<accession>A0A420YJ99</accession>
<reference evidence="18 19" key="1">
    <citation type="submission" date="2018-08" db="EMBL/GenBank/DDBJ databases">
        <title>Draft genome of the lignicolous fungus Coniochaeta pulveracea.</title>
        <authorList>
            <person name="Borstlap C.J."/>
            <person name="De Witt R.N."/>
            <person name="Botha A."/>
            <person name="Volschenk H."/>
        </authorList>
    </citation>
    <scope>NUCLEOTIDE SEQUENCE [LARGE SCALE GENOMIC DNA]</scope>
    <source>
        <strain evidence="18 19">CAB683</strain>
    </source>
</reference>
<evidence type="ECO:0000256" key="2">
    <source>
        <dbReference type="ARBA" id="ARBA00004370"/>
    </source>
</evidence>
<protein>
    <recommendedName>
        <fullName evidence="13">Benzoate 4-monooxygenase bphA</fullName>
        <ecNumber evidence="12">1.14.14.92</ecNumber>
    </recommendedName>
    <alternativeName>
        <fullName evidence="14">Benzoate-para-hydroxylase A</fullName>
    </alternativeName>
    <alternativeName>
        <fullName evidence="15">Cytochrome P450 monooxygenase cyp53A1</fullName>
    </alternativeName>
</protein>
<evidence type="ECO:0000313" key="18">
    <source>
        <dbReference type="EMBL" id="RKU47931.1"/>
    </source>
</evidence>
<dbReference type="EC" id="1.14.14.92" evidence="12"/>
<dbReference type="FunFam" id="1.10.630.10:FF:000053">
    <property type="entry name" value="Cytochrome P450 benzoate 4-monooxygenase"/>
    <property type="match status" value="1"/>
</dbReference>
<keyword evidence="6 17" id="KW-0560">Oxidoreductase</keyword>
<keyword evidence="19" id="KW-1185">Reference proteome</keyword>
<comment type="cofactor">
    <cofactor evidence="1 16">
        <name>heme</name>
        <dbReference type="ChEBI" id="CHEBI:30413"/>
    </cofactor>
</comment>
<dbReference type="CDD" id="cd11061">
    <property type="entry name" value="CYP67-like"/>
    <property type="match status" value="1"/>
</dbReference>
<comment type="catalytic activity">
    <reaction evidence="11">
        <text>benzoate + reduced [NADPH--hemoprotein reductase] + O2 = 4-hydroxybenzoate + oxidized [NADPH--hemoprotein reductase] + H2O + H(+)</text>
        <dbReference type="Rhea" id="RHEA:18033"/>
        <dbReference type="Rhea" id="RHEA-COMP:11964"/>
        <dbReference type="Rhea" id="RHEA-COMP:11965"/>
        <dbReference type="ChEBI" id="CHEBI:15377"/>
        <dbReference type="ChEBI" id="CHEBI:15378"/>
        <dbReference type="ChEBI" id="CHEBI:15379"/>
        <dbReference type="ChEBI" id="CHEBI:16150"/>
        <dbReference type="ChEBI" id="CHEBI:17879"/>
        <dbReference type="ChEBI" id="CHEBI:57618"/>
        <dbReference type="ChEBI" id="CHEBI:58210"/>
        <dbReference type="EC" id="1.14.14.92"/>
    </reaction>
</comment>
<evidence type="ECO:0000256" key="5">
    <source>
        <dbReference type="ARBA" id="ARBA00022723"/>
    </source>
</evidence>
<comment type="caution">
    <text evidence="18">The sequence shown here is derived from an EMBL/GenBank/DDBJ whole genome shotgun (WGS) entry which is preliminary data.</text>
</comment>
<dbReference type="Proteomes" id="UP000275385">
    <property type="component" value="Unassembled WGS sequence"/>
</dbReference>
<organism evidence="18 19">
    <name type="scientific">Coniochaeta pulveracea</name>
    <dbReference type="NCBI Taxonomy" id="177199"/>
    <lineage>
        <taxon>Eukaryota</taxon>
        <taxon>Fungi</taxon>
        <taxon>Dikarya</taxon>
        <taxon>Ascomycota</taxon>
        <taxon>Pezizomycotina</taxon>
        <taxon>Sordariomycetes</taxon>
        <taxon>Sordariomycetidae</taxon>
        <taxon>Coniochaetales</taxon>
        <taxon>Coniochaetaceae</taxon>
        <taxon>Coniochaeta</taxon>
    </lineage>
</organism>
<evidence type="ECO:0000256" key="6">
    <source>
        <dbReference type="ARBA" id="ARBA00023002"/>
    </source>
</evidence>
<name>A0A420YJ99_9PEZI</name>
<evidence type="ECO:0000256" key="9">
    <source>
        <dbReference type="ARBA" id="ARBA00023136"/>
    </source>
</evidence>
<evidence type="ECO:0000256" key="4">
    <source>
        <dbReference type="ARBA" id="ARBA00022617"/>
    </source>
</evidence>
<evidence type="ECO:0000256" key="1">
    <source>
        <dbReference type="ARBA" id="ARBA00001971"/>
    </source>
</evidence>
<dbReference type="GO" id="GO:0016020">
    <property type="term" value="C:membrane"/>
    <property type="evidence" value="ECO:0007669"/>
    <property type="project" value="UniProtKB-SubCell"/>
</dbReference>
<dbReference type="PRINTS" id="PR00463">
    <property type="entry name" value="EP450I"/>
</dbReference>
<comment type="subcellular location">
    <subcellularLocation>
        <location evidence="2">Membrane</location>
    </subcellularLocation>
</comment>
<evidence type="ECO:0000256" key="14">
    <source>
        <dbReference type="ARBA" id="ARBA00081895"/>
    </source>
</evidence>
<dbReference type="InterPro" id="IPR036396">
    <property type="entry name" value="Cyt_P450_sf"/>
</dbReference>
<dbReference type="InterPro" id="IPR017972">
    <property type="entry name" value="Cyt_P450_CS"/>
</dbReference>
<gene>
    <name evidence="18" type="ORF">DL546_009382</name>
</gene>